<dbReference type="CDD" id="cd00190">
    <property type="entry name" value="Tryp_SPc"/>
    <property type="match status" value="1"/>
</dbReference>
<name>A0ABI0NM97_BOVIN</name>
<dbReference type="Pfam" id="PF00089">
    <property type="entry name" value="Trypsin"/>
    <property type="match status" value="2"/>
</dbReference>
<dbReference type="PROSITE" id="PS50240">
    <property type="entry name" value="TRYPSIN_DOM"/>
    <property type="match status" value="2"/>
</dbReference>
<feature type="compositionally biased region" description="Polar residues" evidence="2">
    <location>
        <begin position="198"/>
        <end position="219"/>
    </location>
</feature>
<dbReference type="SUPFAM" id="SSF50494">
    <property type="entry name" value="Trypsin-like serine proteases"/>
    <property type="match status" value="2"/>
</dbReference>
<keyword evidence="1" id="KW-1015">Disulfide bond</keyword>
<feature type="region of interest" description="Disordered" evidence="2">
    <location>
        <begin position="198"/>
        <end position="220"/>
    </location>
</feature>
<dbReference type="PROSITE" id="PS00134">
    <property type="entry name" value="TRYPSIN_HIS"/>
    <property type="match status" value="1"/>
</dbReference>
<dbReference type="SMART" id="SM00020">
    <property type="entry name" value="Tryp_SPc"/>
    <property type="match status" value="2"/>
</dbReference>
<dbReference type="InterPro" id="IPR043504">
    <property type="entry name" value="Peptidase_S1_PA_chymotrypsin"/>
</dbReference>
<dbReference type="InterPro" id="IPR018114">
    <property type="entry name" value="TRYPSIN_HIS"/>
</dbReference>
<evidence type="ECO:0000313" key="4">
    <source>
        <dbReference type="Ensembl" id="ENSBTAP00000106506.1"/>
    </source>
</evidence>
<dbReference type="GeneTree" id="ENSGT00940000154494"/>
<feature type="domain" description="Peptidase S1" evidence="3">
    <location>
        <begin position="1344"/>
        <end position="1579"/>
    </location>
</feature>
<protein>
    <recommendedName>
        <fullName evidence="3">Peptidase S1 domain-containing protein</fullName>
    </recommendedName>
</protein>
<dbReference type="InterPro" id="IPR009003">
    <property type="entry name" value="Peptidase_S1_PA"/>
</dbReference>
<dbReference type="Gene3D" id="2.40.10.10">
    <property type="entry name" value="Trypsin-like serine proteases"/>
    <property type="match status" value="3"/>
</dbReference>
<dbReference type="PANTHER" id="PTHR24250:SF64">
    <property type="entry name" value="PEPTIDASE S1 DOMAIN-CONTAINING PROTEIN"/>
    <property type="match status" value="1"/>
</dbReference>
<proteinExistence type="predicted"/>
<keyword evidence="5" id="KW-1185">Reference proteome</keyword>
<dbReference type="Proteomes" id="UP000009136">
    <property type="component" value="Chromosome Y"/>
</dbReference>
<evidence type="ECO:0000256" key="2">
    <source>
        <dbReference type="SAM" id="MobiDB-lite"/>
    </source>
</evidence>
<reference evidence="4" key="2">
    <citation type="submission" date="2025-08" db="UniProtKB">
        <authorList>
            <consortium name="Ensembl"/>
        </authorList>
    </citation>
    <scope>IDENTIFICATION</scope>
    <source>
        <strain evidence="4">Hereford</strain>
    </source>
</reference>
<evidence type="ECO:0000256" key="1">
    <source>
        <dbReference type="ARBA" id="ARBA00023157"/>
    </source>
</evidence>
<reference evidence="4" key="1">
    <citation type="submission" date="2023-06" db="EMBL/GenBank/DDBJ databases">
        <title>ARS-UI_Wagyu_Y.</title>
        <authorList>
            <person name="Olagunju T.A."/>
            <person name="Neibergs H.L."/>
            <person name="Smith T.P.L."/>
            <person name="Murdoch B.M."/>
            <person name="Rosen B.D."/>
        </authorList>
    </citation>
    <scope>NUCLEOTIDE SEQUENCE [LARGE SCALE GENOMIC DNA]</scope>
    <source>
        <strain evidence="4">Hereford</strain>
    </source>
</reference>
<evidence type="ECO:0000259" key="3">
    <source>
        <dbReference type="PROSITE" id="PS50240"/>
    </source>
</evidence>
<accession>A0ABI0NM97</accession>
<gene>
    <name evidence="4" type="primary">LOC101902149</name>
</gene>
<reference evidence="4" key="3">
    <citation type="submission" date="2025-09" db="UniProtKB">
        <authorList>
            <consortium name="Ensembl"/>
        </authorList>
    </citation>
    <scope>IDENTIFICATION</scope>
    <source>
        <strain evidence="4">Hereford</strain>
    </source>
</reference>
<dbReference type="PANTHER" id="PTHR24250">
    <property type="entry name" value="CHYMOTRYPSIN-RELATED"/>
    <property type="match status" value="1"/>
</dbReference>
<dbReference type="Ensembl" id="ENSBTAT00000145770.1">
    <property type="protein sequence ID" value="ENSBTAP00000106506.1"/>
    <property type="gene ID" value="ENSBTAG00000075033.1"/>
</dbReference>
<organism evidence="4 5">
    <name type="scientific">Bos taurus</name>
    <name type="common">Bovine</name>
    <dbReference type="NCBI Taxonomy" id="9913"/>
    <lineage>
        <taxon>Eukaryota</taxon>
        <taxon>Metazoa</taxon>
        <taxon>Chordata</taxon>
        <taxon>Craniata</taxon>
        <taxon>Vertebrata</taxon>
        <taxon>Euteleostomi</taxon>
        <taxon>Mammalia</taxon>
        <taxon>Eutheria</taxon>
        <taxon>Laurasiatheria</taxon>
        <taxon>Artiodactyla</taxon>
        <taxon>Ruminantia</taxon>
        <taxon>Pecora</taxon>
        <taxon>Bovidae</taxon>
        <taxon>Bovinae</taxon>
        <taxon>Bos</taxon>
    </lineage>
</organism>
<evidence type="ECO:0000313" key="5">
    <source>
        <dbReference type="Proteomes" id="UP000009136"/>
    </source>
</evidence>
<dbReference type="InterPro" id="IPR001254">
    <property type="entry name" value="Trypsin_dom"/>
</dbReference>
<sequence length="1891" mass="212099">MMTFTAPPWTQAEGPAVNTWRETIPFTVPPWTQDESPGVITWGATVPFRVPSRTQIESPDINTWRETAPFTAPAWAQAEPPAVNSWREIMPFSVPPWTQDENPGVITWGETVTFRAPPRTQIESPDVNTWRETVPFTALPWTQAEGPDVNTQRDTVPFTGLPWTQAESTAVHTGRDIVPFTAPPWTQDKGPALNTRTETVPLTGSPWTQAENPTVNTWRDNMPLTAPPWSQVERPAVNTWRETVPFTAPPWTQAERPAINSWRETMPFSALPWTQAESPAVNTWRDTMPFTDPSWTQDKSPAVNSWRQILTFPAQPWPQAESIAANDWTRNAPFTAPLWSHTESPAVNTWTEAMLFTGPPWTQAENPATHTWKVNVHYRGPPWTQSDSAQANPWTSTESFRIRSWTHGVKQVLNIWTEPIASTVTLRTQAEYSTLKYWAETKVIYIVTPLTQCQFPINTLTESVGSIITPWTSAESLVLSSFTQNIIDIIKFWPVLKTESKKRWNLPQTDTLIFSLNPQTDTFGSLNQIENQESPLWTHPEIDNVNTMNFLESGTLISQVVSLPQAARLWPQTEADISKTWFVSSERINSWDQSESQRMSTSTHFGVGRVKPLAQHETAIVMSWLQIETGIFYPWNQSEGDTVRFWPLSETEDVREWIQTGASRVNSWTQPRTSIVRAWPQAESELVRPWTQTKTNAITLLTQADTIKPWFQTQINAIREGAQTQSQIVTSIQTQLQIVNPWIQPKSDSIRFWTQPWIQAETHTVRLFYEIDIRKSWASFESQSVTFWSLSQNSVRTSFHFESQMTCSWIGNEFDIISLWNQYETSSVGSCIKSETGTCQPWVHIESSTITPWTQYETLEIYPSTQPETDTALRHWFQPQIDPINTWNQPEVDTIRFWTQVETETISVWTQIGSQVVKLSNFSEVGIVTPWLETETDTSRPWIQSDFQSVHPWTQTGFGIINPWYQPRAAVNQPWTFVQTQSIGPWTKVEANTIKSWFHVQMKKVRLGIPAESQILSFWMQSDVSRVNAWIQPETQAVNPGAHPKSGNVASLAIPKPERVRMWIQPETEIRPGIIYKTDITTSFASPEIEPDGTISHFDFLSNRVTFLTIETVPSLDEHFAALSTEIAAVESQGQINSVQPSEITNTLFLTLSSTWLPGGAGYLNFANKLQITKTKGSPNVPSSSLNPLFPSFSFPVPCFIPFSCSLSLTCSVFSSCTLSSPCTFPSCSVLPLVAFSPVLPLAASDSSLQKPSSSEVTEDTILSHTFSSLHAAPATLLTKQPSLMPGFQSETKSNRPEQDLPKYSELNVSLAECRLDVVWKESLQAFSLFKTAVISHEITECGLRPGLVPHCPNCWEAEVGEFPWMVSVQLSFSHFCAGSILNEQWILTTARCANFIKNSEALAHVQVGLIDLQDPAQAQTVGIHRAMPYLGPRGPLGPGLIFLKQPLHFQPLVLPICLEENLEQEKNIQLYDCWLPSWSLMRGSPGILQKRHLSILQVITCAQFWPSLNEFTFCVAAKKAMGEAGCKGDLGAPLICHLQQKDTWVQVGILTHFDEHCRKPYVFSQVSPFLFWLQGVTRPSQAPWSKQGPMTTSASISLSVSTSMNASAFTSTPASVRPHFISLPQPQTLADRISLRYAMPWQAMIISCGSQICSGSIVSSSWVLTAAHCVRNMNPEDTAVILGLRHPGAPLRVVKISTILLHERFRLVSRAARNDLALLLLQEVQTPIQLLAPLGHLKNLNSSECWLSGPRILKPGETDENPEILQMQVIGASSCAHLYPDIGSSIVCFITQDKDSDTSVEPVSPGSAVMCRPISRNGSWRQIGLTSLKALATIVSPHFSWILSTSSKAGHPLSHELMPWMEKPKSSSLIKQPATLPFYSIIIVILQKLS</sequence>
<feature type="domain" description="Peptidase S1" evidence="3">
    <location>
        <begin position="1641"/>
        <end position="1848"/>
    </location>
</feature>